<accession>A0ABN1K118</accession>
<sequence>MKDCKVTLKINNYKLKFKAMSKLRSTLGVVAIAFITLTAVSCNDNKKEQNKADGDHSEMSVDGDHSEMNHDNSDGHHDVDKNAMAINDSQDSKAEVILKDYFNLKNALVGDDNAKAKDLGMALTQSLKSFDVSSHSNTEQTKLKDIIVDATEHAEHISESDIAHQREHFKILSKDITDMVAITGTNKKLYEQFCPMYDGGSVWLSMEKDIKNPYYGSQMLNCGKLQREIN</sequence>
<dbReference type="Pfam" id="PF11827">
    <property type="entry name" value="DUF3347"/>
    <property type="match status" value="1"/>
</dbReference>
<evidence type="ECO:0000313" key="3">
    <source>
        <dbReference type="EMBL" id="GAA0751749.1"/>
    </source>
</evidence>
<protein>
    <recommendedName>
        <fullName evidence="2">DUF3347 domain-containing protein</fullName>
    </recommendedName>
</protein>
<reference evidence="3 4" key="1">
    <citation type="journal article" date="2019" name="Int. J. Syst. Evol. Microbiol.">
        <title>The Global Catalogue of Microorganisms (GCM) 10K type strain sequencing project: providing services to taxonomists for standard genome sequencing and annotation.</title>
        <authorList>
            <consortium name="The Broad Institute Genomics Platform"/>
            <consortium name="The Broad Institute Genome Sequencing Center for Infectious Disease"/>
            <person name="Wu L."/>
            <person name="Ma J."/>
        </authorList>
    </citation>
    <scope>NUCLEOTIDE SEQUENCE [LARGE SCALE GENOMIC DNA]</scope>
    <source>
        <strain evidence="3 4">JCM 16231</strain>
    </source>
</reference>
<comment type="caution">
    <text evidence="3">The sequence shown here is derived from an EMBL/GenBank/DDBJ whole genome shotgun (WGS) entry which is preliminary data.</text>
</comment>
<evidence type="ECO:0000259" key="2">
    <source>
        <dbReference type="Pfam" id="PF11827"/>
    </source>
</evidence>
<dbReference type="EMBL" id="BAAAGG010000002">
    <property type="protein sequence ID" value="GAA0751749.1"/>
    <property type="molecule type" value="Genomic_DNA"/>
</dbReference>
<name>A0ABN1K118_9FLAO</name>
<evidence type="ECO:0000256" key="1">
    <source>
        <dbReference type="SAM" id="MobiDB-lite"/>
    </source>
</evidence>
<gene>
    <name evidence="3" type="ORF">GCM10009433_02100</name>
</gene>
<evidence type="ECO:0000313" key="4">
    <source>
        <dbReference type="Proteomes" id="UP001500185"/>
    </source>
</evidence>
<dbReference type="Proteomes" id="UP001500185">
    <property type="component" value="Unassembled WGS sequence"/>
</dbReference>
<keyword evidence="4" id="KW-1185">Reference proteome</keyword>
<feature type="region of interest" description="Disordered" evidence="1">
    <location>
        <begin position="46"/>
        <end position="78"/>
    </location>
</feature>
<dbReference type="InterPro" id="IPR021782">
    <property type="entry name" value="DUF3347"/>
</dbReference>
<proteinExistence type="predicted"/>
<feature type="domain" description="DUF3347" evidence="2">
    <location>
        <begin position="97"/>
        <end position="187"/>
    </location>
</feature>
<organism evidence="3 4">
    <name type="scientific">Psychroflexus lacisalsi</name>
    <dbReference type="NCBI Taxonomy" id="503928"/>
    <lineage>
        <taxon>Bacteria</taxon>
        <taxon>Pseudomonadati</taxon>
        <taxon>Bacteroidota</taxon>
        <taxon>Flavobacteriia</taxon>
        <taxon>Flavobacteriales</taxon>
        <taxon>Flavobacteriaceae</taxon>
        <taxon>Psychroflexus</taxon>
    </lineage>
</organism>